<dbReference type="RefSeq" id="WP_146564504.1">
    <property type="nucleotide sequence ID" value="NZ_SIHJ01000001.1"/>
</dbReference>
<keyword evidence="3" id="KW-1185">Reference proteome</keyword>
<evidence type="ECO:0008006" key="4">
    <source>
        <dbReference type="Google" id="ProtNLM"/>
    </source>
</evidence>
<proteinExistence type="predicted"/>
<evidence type="ECO:0000313" key="2">
    <source>
        <dbReference type="EMBL" id="TWT37150.1"/>
    </source>
</evidence>
<feature type="chain" id="PRO_5022900241" description="PEP-CTERM protein-sorting domain-containing protein" evidence="1">
    <location>
        <begin position="25"/>
        <end position="371"/>
    </location>
</feature>
<accession>A0A5C5VGS6</accession>
<sequence precursor="true">MTLSIYRPLTVLCTCMLLAPVSSAQPLVLLSDTFERTTGNANPSNGDTFSDWGENDNALGGTITQKYITTPSRPPTDGGVDQTVQDTDDPANGENEGVIRFGVTAVDYNLATDPNVLAGGGFTVEFKGRRSSGGFLSFSLGTDPALIASTSGGAAFLPVTSNDAGEHAYIYQGGDFADLRMQVFEFGGDKLDPPGNIDFVTGDGAAEFTSLVTVLAPDGFDTGDELTVSVSIDGTDVAAATHTVNVLTNFAGYVAWSSNSGGAFIDDVIITALGTATGLPGDFNDDNLVDAADYTVWRDNLGGDSSVLNGNGTGGGTVVQADYELWRDNYAAGASQLGGLDASQVPEPTSLLLFVGVAALCGGPRALGRGP</sequence>
<keyword evidence="1" id="KW-0732">Signal</keyword>
<dbReference type="OrthoDB" id="295259at2"/>
<protein>
    <recommendedName>
        <fullName evidence="4">PEP-CTERM protein-sorting domain-containing protein</fullName>
    </recommendedName>
</protein>
<organism evidence="2 3">
    <name type="scientific">Posidoniimonas corsicana</name>
    <dbReference type="NCBI Taxonomy" id="1938618"/>
    <lineage>
        <taxon>Bacteria</taxon>
        <taxon>Pseudomonadati</taxon>
        <taxon>Planctomycetota</taxon>
        <taxon>Planctomycetia</taxon>
        <taxon>Pirellulales</taxon>
        <taxon>Lacipirellulaceae</taxon>
        <taxon>Posidoniimonas</taxon>
    </lineage>
</organism>
<reference evidence="2 3" key="1">
    <citation type="submission" date="2019-02" db="EMBL/GenBank/DDBJ databases">
        <title>Deep-cultivation of Planctomycetes and their phenomic and genomic characterization uncovers novel biology.</title>
        <authorList>
            <person name="Wiegand S."/>
            <person name="Jogler M."/>
            <person name="Boedeker C."/>
            <person name="Pinto D."/>
            <person name="Vollmers J."/>
            <person name="Rivas-Marin E."/>
            <person name="Kohn T."/>
            <person name="Peeters S.H."/>
            <person name="Heuer A."/>
            <person name="Rast P."/>
            <person name="Oberbeckmann S."/>
            <person name="Bunk B."/>
            <person name="Jeske O."/>
            <person name="Meyerdierks A."/>
            <person name="Storesund J.E."/>
            <person name="Kallscheuer N."/>
            <person name="Luecker S."/>
            <person name="Lage O.M."/>
            <person name="Pohl T."/>
            <person name="Merkel B.J."/>
            <person name="Hornburger P."/>
            <person name="Mueller R.-W."/>
            <person name="Bruemmer F."/>
            <person name="Labrenz M."/>
            <person name="Spormann A.M."/>
            <person name="Op Den Camp H."/>
            <person name="Overmann J."/>
            <person name="Amann R."/>
            <person name="Jetten M.S.M."/>
            <person name="Mascher T."/>
            <person name="Medema M.H."/>
            <person name="Devos D.P."/>
            <person name="Kaster A.-K."/>
            <person name="Ovreas L."/>
            <person name="Rohde M."/>
            <person name="Galperin M.Y."/>
            <person name="Jogler C."/>
        </authorList>
    </citation>
    <scope>NUCLEOTIDE SEQUENCE [LARGE SCALE GENOMIC DNA]</scope>
    <source>
        <strain evidence="2 3">KOR34</strain>
    </source>
</reference>
<gene>
    <name evidence="2" type="ORF">KOR34_20970</name>
</gene>
<dbReference type="Proteomes" id="UP000316714">
    <property type="component" value="Unassembled WGS sequence"/>
</dbReference>
<comment type="caution">
    <text evidence="2">The sequence shown here is derived from an EMBL/GenBank/DDBJ whole genome shotgun (WGS) entry which is preliminary data.</text>
</comment>
<dbReference type="AlphaFoldDB" id="A0A5C5VGS6"/>
<dbReference type="EMBL" id="SIHJ01000001">
    <property type="protein sequence ID" value="TWT37150.1"/>
    <property type="molecule type" value="Genomic_DNA"/>
</dbReference>
<name>A0A5C5VGS6_9BACT</name>
<feature type="signal peptide" evidence="1">
    <location>
        <begin position="1"/>
        <end position="24"/>
    </location>
</feature>
<evidence type="ECO:0000256" key="1">
    <source>
        <dbReference type="SAM" id="SignalP"/>
    </source>
</evidence>
<evidence type="ECO:0000313" key="3">
    <source>
        <dbReference type="Proteomes" id="UP000316714"/>
    </source>
</evidence>